<evidence type="ECO:0000256" key="1">
    <source>
        <dbReference type="SAM" id="Phobius"/>
    </source>
</evidence>
<sequence>MVQTEERPEKATGNALYACPVCDTLYKEPEVPENSIALCHRCGHVIAAPRSDAFARVLALAMTSAVLMTAAIFFPFIDLQAGGIHNRTSILDAIQVFSSGLMVPLAVVVALLIVLIPFLRLLAIIYTLLPLMRDRKPYAHAKAAFRLAERLRPWSMAEIFIVGVAVALVKVGGLATLNLGPAFWAMSGFVVVTVLQDTSMCRHTIWNSLEATDQ</sequence>
<organism evidence="2 3">
    <name type="scientific">Marinovum algicola</name>
    <dbReference type="NCBI Taxonomy" id="42444"/>
    <lineage>
        <taxon>Bacteria</taxon>
        <taxon>Pseudomonadati</taxon>
        <taxon>Pseudomonadota</taxon>
        <taxon>Alphaproteobacteria</taxon>
        <taxon>Rhodobacterales</taxon>
        <taxon>Roseobacteraceae</taxon>
        <taxon>Marinovum</taxon>
    </lineage>
</organism>
<dbReference type="Pfam" id="PF04403">
    <property type="entry name" value="PqiA"/>
    <property type="match status" value="1"/>
</dbReference>
<feature type="transmembrane region" description="Helical" evidence="1">
    <location>
        <begin position="175"/>
        <end position="195"/>
    </location>
</feature>
<feature type="transmembrane region" description="Helical" evidence="1">
    <location>
        <begin position="105"/>
        <end position="131"/>
    </location>
</feature>
<proteinExistence type="predicted"/>
<keyword evidence="1" id="KW-1133">Transmembrane helix</keyword>
<dbReference type="Proteomes" id="UP000182932">
    <property type="component" value="Unassembled WGS sequence"/>
</dbReference>
<comment type="caution">
    <text evidence="2">The sequence shown here is derived from an EMBL/GenBank/DDBJ whole genome shotgun (WGS) entry which is preliminary data.</text>
</comment>
<name>A0A975W5P9_9RHOB</name>
<dbReference type="AlphaFoldDB" id="A0A975W5P9"/>
<evidence type="ECO:0000313" key="3">
    <source>
        <dbReference type="Proteomes" id="UP000182932"/>
    </source>
</evidence>
<feature type="transmembrane region" description="Helical" evidence="1">
    <location>
        <begin position="57"/>
        <end position="77"/>
    </location>
</feature>
<keyword evidence="1" id="KW-0812">Transmembrane</keyword>
<keyword evidence="3" id="KW-1185">Reference proteome</keyword>
<dbReference type="InterPro" id="IPR007498">
    <property type="entry name" value="PqiA-like"/>
</dbReference>
<dbReference type="RefSeq" id="WP_074834190.1">
    <property type="nucleotide sequence ID" value="NZ_CATLTK010000032.1"/>
</dbReference>
<accession>A0A975W5P9</accession>
<evidence type="ECO:0000313" key="2">
    <source>
        <dbReference type="EMBL" id="SEI49521.1"/>
    </source>
</evidence>
<gene>
    <name evidence="2" type="ORF">SAMN04487940_1015</name>
</gene>
<dbReference type="EMBL" id="FNYY01000001">
    <property type="protein sequence ID" value="SEI49521.1"/>
    <property type="molecule type" value="Genomic_DNA"/>
</dbReference>
<keyword evidence="1" id="KW-0472">Membrane</keyword>
<protein>
    <submittedName>
        <fullName evidence="2">Paraquat-inducible protein A</fullName>
    </submittedName>
</protein>
<feature type="transmembrane region" description="Helical" evidence="1">
    <location>
        <begin position="151"/>
        <end position="169"/>
    </location>
</feature>
<reference evidence="2 3" key="1">
    <citation type="submission" date="2016-10" db="EMBL/GenBank/DDBJ databases">
        <authorList>
            <person name="Varghese N."/>
            <person name="Submissions S."/>
        </authorList>
    </citation>
    <scope>NUCLEOTIDE SEQUENCE [LARGE SCALE GENOMIC DNA]</scope>
    <source>
        <strain evidence="2 3">FF3</strain>
    </source>
</reference>